<feature type="transmembrane region" description="Helical" evidence="1">
    <location>
        <begin position="284"/>
        <end position="301"/>
    </location>
</feature>
<evidence type="ECO:0000313" key="3">
    <source>
        <dbReference type="EMBL" id="SHK45439.1"/>
    </source>
</evidence>
<reference evidence="5" key="3">
    <citation type="submission" date="2016-11" db="EMBL/GenBank/DDBJ databases">
        <authorList>
            <person name="Varghese N."/>
            <person name="Submissions S."/>
        </authorList>
    </citation>
    <scope>NUCLEOTIDE SEQUENCE [LARGE SCALE GENOMIC DNA]</scope>
    <source>
        <strain evidence="5">DX253</strain>
    </source>
</reference>
<dbReference type="PATRIC" id="fig|797209.4.peg.918"/>
<evidence type="ECO:0000313" key="4">
    <source>
        <dbReference type="Proteomes" id="UP000003751"/>
    </source>
</evidence>
<dbReference type="Proteomes" id="UP000184203">
    <property type="component" value="Unassembled WGS sequence"/>
</dbReference>
<gene>
    <name evidence="3" type="ORF">SAMN05444342_1312</name>
    <name evidence="2" type="ORF">ZOD2009_04642</name>
</gene>
<keyword evidence="1" id="KW-0812">Transmembrane</keyword>
<reference evidence="2 4" key="1">
    <citation type="journal article" date="2014" name="ISME J.">
        <title>Trehalose/2-sulfotrehalose biosynthesis and glycine-betaine uptake are widely spread mechanisms for osmoadaptation in the Halobacteriales.</title>
        <authorList>
            <person name="Youssef N.H."/>
            <person name="Savage-Ashlock K.N."/>
            <person name="McCully A.L."/>
            <person name="Luedtke B."/>
            <person name="Shaw E.I."/>
            <person name="Hoff W.D."/>
            <person name="Elshahed M.S."/>
        </authorList>
    </citation>
    <scope>NUCLEOTIDE SEQUENCE [LARGE SCALE GENOMIC DNA]</scope>
    <source>
        <strain evidence="2 4">DX253</strain>
    </source>
</reference>
<feature type="transmembrane region" description="Helical" evidence="1">
    <location>
        <begin position="145"/>
        <end position="168"/>
    </location>
</feature>
<proteinExistence type="predicted"/>
<keyword evidence="5" id="KW-1185">Reference proteome</keyword>
<name>E7QQ58_HALPU</name>
<evidence type="ECO:0008006" key="6">
    <source>
        <dbReference type="Google" id="ProtNLM"/>
    </source>
</evidence>
<feature type="transmembrane region" description="Helical" evidence="1">
    <location>
        <begin position="226"/>
        <end position="246"/>
    </location>
</feature>
<sequence>MARTFAHRPEKAALVLGFCALAVGVFIAHDSPARAYELSIYRATPLLFWVGSGIALFLGVGVAVSTPDWYRSLGLVLGGTTVLSVASLPLIRGYHFYGPGDSLTHLGWTKDILSGAMPTYDLLYPGTHTIAIVVHEATGVPLARAMLVMVSAFVLVYLLFVPLGVSVVVDDDRSVTYAALAGFLLLPINAISVFVMPHPTSQAILFLPLVIYLVAKYVTATNPRGVPLFGTGAGALLALSSLAIVFVHPQQAANLILLFGGVVFVQFLYRLFHDEHAIARHRPLYAQTFFLTAMFLAWSPFHQRSGGAVKALISSLLSDPTAGADSAHAAASLSQLGGSIKLLFLKLFLVSFVFLVIAGFFMLGGLFNRVRGTDASAFSKYIAVGTFPLGILFVAFLAASYGQFHFRVLGFIMVPITMLGGVAFARGVGALGTKLPVRPDGGLGAVAAVLFAVMLVLSLLTVFHSPYMYQPSGQVSDGEMTGFSAAISHRGDATFTGLRAPGERYSDAILGFERSRDAEFRGEGIYGNYNATEENFTAARLKRVFDGPRYLPVTQAARERELAVYRGLRFPKKGFRTLESRPGVNRVQSGGGFDLYYIR</sequence>
<dbReference type="EMBL" id="FRAN01000002">
    <property type="protein sequence ID" value="SHK45439.1"/>
    <property type="molecule type" value="Genomic_DNA"/>
</dbReference>
<dbReference type="AlphaFoldDB" id="E7QQ58"/>
<dbReference type="RefSeq" id="WP_007977508.1">
    <property type="nucleotide sequence ID" value="NZ_AEMG01000004.1"/>
</dbReference>
<feature type="transmembrane region" description="Helical" evidence="1">
    <location>
        <begin position="45"/>
        <end position="65"/>
    </location>
</feature>
<feature type="transmembrane region" description="Helical" evidence="1">
    <location>
        <begin position="408"/>
        <end position="429"/>
    </location>
</feature>
<evidence type="ECO:0000256" key="1">
    <source>
        <dbReference type="SAM" id="Phobius"/>
    </source>
</evidence>
<protein>
    <recommendedName>
        <fullName evidence="6">Glycosyltransferase RgtA/B/C/D-like domain-containing protein</fullName>
    </recommendedName>
</protein>
<dbReference type="eggNOG" id="arCOG03185">
    <property type="taxonomic scope" value="Archaea"/>
</dbReference>
<feature type="transmembrane region" description="Helical" evidence="1">
    <location>
        <begin position="202"/>
        <end position="219"/>
    </location>
</feature>
<reference evidence="3" key="2">
    <citation type="submission" date="2016-11" db="EMBL/GenBank/DDBJ databases">
        <authorList>
            <person name="Jaros S."/>
            <person name="Januszkiewicz K."/>
            <person name="Wedrychowicz H."/>
        </authorList>
    </citation>
    <scope>NUCLEOTIDE SEQUENCE [LARGE SCALE GENOMIC DNA]</scope>
    <source>
        <strain evidence="3">DX253</strain>
    </source>
</reference>
<feature type="transmembrane region" description="Helical" evidence="1">
    <location>
        <begin position="441"/>
        <end position="463"/>
    </location>
</feature>
<feature type="transmembrane region" description="Helical" evidence="1">
    <location>
        <begin position="175"/>
        <end position="196"/>
    </location>
</feature>
<feature type="transmembrane region" description="Helical" evidence="1">
    <location>
        <begin position="252"/>
        <end position="272"/>
    </location>
</feature>
<dbReference type="STRING" id="797209.GCA_000376445_01043"/>
<evidence type="ECO:0000313" key="5">
    <source>
        <dbReference type="Proteomes" id="UP000184203"/>
    </source>
</evidence>
<accession>E7QQ58</accession>
<dbReference type="EMBL" id="AEMG01000004">
    <property type="protein sequence ID" value="EFW93122.1"/>
    <property type="molecule type" value="Genomic_DNA"/>
</dbReference>
<organism evidence="2 4">
    <name type="scientific">Haladaptatus paucihalophilus DX253</name>
    <dbReference type="NCBI Taxonomy" id="797209"/>
    <lineage>
        <taxon>Archaea</taxon>
        <taxon>Methanobacteriati</taxon>
        <taxon>Methanobacteriota</taxon>
        <taxon>Stenosarchaea group</taxon>
        <taxon>Halobacteria</taxon>
        <taxon>Halobacteriales</taxon>
        <taxon>Haladaptataceae</taxon>
        <taxon>Haladaptatus</taxon>
    </lineage>
</organism>
<keyword evidence="1" id="KW-1133">Transmembrane helix</keyword>
<feature type="transmembrane region" description="Helical" evidence="1">
    <location>
        <begin position="72"/>
        <end position="91"/>
    </location>
</feature>
<dbReference type="Proteomes" id="UP000003751">
    <property type="component" value="Unassembled WGS sequence"/>
</dbReference>
<dbReference type="OrthoDB" id="137309at2157"/>
<feature type="transmembrane region" description="Helical" evidence="1">
    <location>
        <begin position="378"/>
        <end position="402"/>
    </location>
</feature>
<keyword evidence="1" id="KW-0472">Membrane</keyword>
<evidence type="ECO:0000313" key="2">
    <source>
        <dbReference type="EMBL" id="EFW93122.1"/>
    </source>
</evidence>
<feature type="transmembrane region" description="Helical" evidence="1">
    <location>
        <begin position="343"/>
        <end position="366"/>
    </location>
</feature>